<evidence type="ECO:0000313" key="1">
    <source>
        <dbReference type="EMBL" id="VAV94286.1"/>
    </source>
</evidence>
<protein>
    <submittedName>
        <fullName evidence="1">Uncharacterized protein</fullName>
    </submittedName>
</protein>
<dbReference type="EMBL" id="UOEF01000181">
    <property type="protein sequence ID" value="VAV94286.1"/>
    <property type="molecule type" value="Genomic_DNA"/>
</dbReference>
<gene>
    <name evidence="1" type="ORF">MNBD_ALPHA04-132</name>
</gene>
<reference evidence="1" key="1">
    <citation type="submission" date="2018-06" db="EMBL/GenBank/DDBJ databases">
        <authorList>
            <person name="Zhirakovskaya E."/>
        </authorList>
    </citation>
    <scope>NUCLEOTIDE SEQUENCE</scope>
</reference>
<dbReference type="AlphaFoldDB" id="A0A3B0S0C8"/>
<accession>A0A3B0S0C8</accession>
<proteinExistence type="predicted"/>
<feature type="non-terminal residue" evidence="1">
    <location>
        <position position="1"/>
    </location>
</feature>
<organism evidence="1">
    <name type="scientific">hydrothermal vent metagenome</name>
    <dbReference type="NCBI Taxonomy" id="652676"/>
    <lineage>
        <taxon>unclassified sequences</taxon>
        <taxon>metagenomes</taxon>
        <taxon>ecological metagenomes</taxon>
    </lineage>
</organism>
<name>A0A3B0S0C8_9ZZZZ</name>
<sequence length="24" mass="2733">EGLFAGVKDMSVNWDGKDIIRRPE</sequence>